<evidence type="ECO:0000313" key="2">
    <source>
        <dbReference type="Proteomes" id="UP000824533"/>
    </source>
</evidence>
<dbReference type="Proteomes" id="UP000824533">
    <property type="component" value="Linkage Group LG25"/>
</dbReference>
<protein>
    <submittedName>
        <fullName evidence="1">Uncharacterized protein</fullName>
    </submittedName>
</protein>
<evidence type="ECO:0000313" key="1">
    <source>
        <dbReference type="EMBL" id="KAJ0171173.1"/>
    </source>
</evidence>
<gene>
    <name evidence="1" type="ORF">K1T71_013372</name>
</gene>
<comment type="caution">
    <text evidence="1">The sequence shown here is derived from an EMBL/GenBank/DDBJ whole genome shotgun (WGS) entry which is preliminary data.</text>
</comment>
<keyword evidence="2" id="KW-1185">Reference proteome</keyword>
<reference evidence="1 2" key="1">
    <citation type="journal article" date="2021" name="Front. Genet.">
        <title>Chromosome-Level Genome Assembly Reveals Significant Gene Expansion in the Toll and IMD Signaling Pathways of Dendrolimus kikuchii.</title>
        <authorList>
            <person name="Zhou J."/>
            <person name="Wu P."/>
            <person name="Xiong Z."/>
            <person name="Liu N."/>
            <person name="Zhao N."/>
            <person name="Ji M."/>
            <person name="Qiu Y."/>
            <person name="Yang B."/>
        </authorList>
    </citation>
    <scope>NUCLEOTIDE SEQUENCE [LARGE SCALE GENOMIC DNA]</scope>
    <source>
        <strain evidence="1">Ann1</strain>
    </source>
</reference>
<dbReference type="EMBL" id="CM034411">
    <property type="protein sequence ID" value="KAJ0171173.1"/>
    <property type="molecule type" value="Genomic_DNA"/>
</dbReference>
<proteinExistence type="predicted"/>
<organism evidence="1 2">
    <name type="scientific">Dendrolimus kikuchii</name>
    <dbReference type="NCBI Taxonomy" id="765133"/>
    <lineage>
        <taxon>Eukaryota</taxon>
        <taxon>Metazoa</taxon>
        <taxon>Ecdysozoa</taxon>
        <taxon>Arthropoda</taxon>
        <taxon>Hexapoda</taxon>
        <taxon>Insecta</taxon>
        <taxon>Pterygota</taxon>
        <taxon>Neoptera</taxon>
        <taxon>Endopterygota</taxon>
        <taxon>Lepidoptera</taxon>
        <taxon>Glossata</taxon>
        <taxon>Ditrysia</taxon>
        <taxon>Bombycoidea</taxon>
        <taxon>Lasiocampidae</taxon>
        <taxon>Dendrolimus</taxon>
    </lineage>
</organism>
<sequence>MDESGIDMGFDLASLLTNDFNVDQKILDEMTAQHHQDFMFYELKSKAVPITESPPTFKTLTPTSRTQLKQQLMREHAQEQLRRESLQAQQAGQSKDNEEKKKSAPAEVPRITPHVELPPQVLQVRTVLENPTRYHVIQKQKSQVRQYLSESFQPHAQVSGMGRGAPAQSAPELGAQPPASPDRASSSSLLSPGLCSVGTTNSEADEFLEDILSLDGTPGVSSSGPPSAASSVAGDCSLLSDADMHALAKDRQKKDNHNMIERRRRFNINDRIKELGTLLPKTNDPFYEVIRDVRPNKGTILKSSVDYIKCLRDEVNRLKHSEQRRKQIELHNRKLMLRIQELERLARVHGVPLSSGESGWSSPHTDDSGIDTGGPETPHTPHTPHTPLTPLAHGEPAPQAPVSPKIEVILPKTEPSPLMELGEQPPDLLRDMPSTECLSALDALDGLKLGSCSPLSRDEGLSLGCLEPDLCLEPVTDHLFSSKDIKMRLSPTPGLLGSEDSDAVLNLAQIEDLMDDDSHNPVTQGDPMLCSSPTSQLCLSDVVAEAADRNIASMLHDDSASFPHNTGASLMSDSSMGLGGLSGLTESCLPTLLLGGPHHHAPHSPHSHPRQHCFDMDLGA</sequence>
<accession>A0ACC1CHV2</accession>
<name>A0ACC1CHV2_9NEOP</name>